<gene>
    <name evidence="3" type="primary">043L</name>
    <name evidence="3" type="ORF">IIV25_043L</name>
</gene>
<organism evidence="3 4">
    <name type="scientific">Invertebrate iridovirus 25</name>
    <dbReference type="NCBI Taxonomy" id="1301280"/>
    <lineage>
        <taxon>Viruses</taxon>
        <taxon>Varidnaviria</taxon>
        <taxon>Bamfordvirae</taxon>
        <taxon>Nucleocytoviricota</taxon>
        <taxon>Megaviricetes</taxon>
        <taxon>Pimascovirales</taxon>
        <taxon>Pimascovirales incertae sedis</taxon>
        <taxon>Iridoviridae</taxon>
        <taxon>Betairidovirinae</taxon>
        <taxon>Chloriridovirus</taxon>
        <taxon>Chloriridovirus simulium2</taxon>
    </lineage>
</organism>
<dbReference type="PROSITE" id="PS51750">
    <property type="entry name" value="BRO_N"/>
    <property type="match status" value="1"/>
</dbReference>
<evidence type="ECO:0000256" key="1">
    <source>
        <dbReference type="SAM" id="Coils"/>
    </source>
</evidence>
<name>W8W219_9VIRU</name>
<dbReference type="GeneID" id="18501415"/>
<evidence type="ECO:0000259" key="2">
    <source>
        <dbReference type="PROSITE" id="PS51750"/>
    </source>
</evidence>
<dbReference type="OrthoDB" id="5450at10239"/>
<dbReference type="EMBL" id="HF920635">
    <property type="protein sequence ID" value="CCV02061.1"/>
    <property type="molecule type" value="Genomic_DNA"/>
</dbReference>
<dbReference type="KEGG" id="vg:18501415"/>
<keyword evidence="4" id="KW-1185">Reference proteome</keyword>
<feature type="domain" description="Bro-N" evidence="2">
    <location>
        <begin position="102"/>
        <end position="225"/>
    </location>
</feature>
<reference evidence="3 4" key="1">
    <citation type="journal article" date="2013" name="Arch. Virol.">
        <title>Complete genome sequence of invertebrate iridovirus IIV-25 isolated from a blackfly larva.</title>
        <authorList>
            <person name="Piegu B."/>
            <person name="Guizard S."/>
            <person name="Spears T."/>
            <person name="Cruaud C."/>
            <person name="Couloux A."/>
            <person name="Bideshi D.K."/>
            <person name="Federici B.A."/>
            <person name="Bigot Y."/>
        </authorList>
    </citation>
    <scope>NUCLEOTIDE SEQUENCE [LARGE SCALE GENOMIC DNA]</scope>
</reference>
<proteinExistence type="predicted"/>
<accession>W8W219</accession>
<feature type="coiled-coil region" evidence="1">
    <location>
        <begin position="381"/>
        <end position="445"/>
    </location>
</feature>
<dbReference type="Proteomes" id="UP000097612">
    <property type="component" value="Segment"/>
</dbReference>
<dbReference type="RefSeq" id="YP_009010576.1">
    <property type="nucleotide sequence ID" value="NC_023613.1"/>
</dbReference>
<dbReference type="InterPro" id="IPR003497">
    <property type="entry name" value="BRO_N_domain"/>
</dbReference>
<evidence type="ECO:0000313" key="4">
    <source>
        <dbReference type="Proteomes" id="UP000097612"/>
    </source>
</evidence>
<protein>
    <submittedName>
        <fullName evidence="3">BRO-like protein</fullName>
    </submittedName>
</protein>
<evidence type="ECO:0000313" key="3">
    <source>
        <dbReference type="EMBL" id="CCV02061.1"/>
    </source>
</evidence>
<keyword evidence="1" id="KW-0175">Coiled coil</keyword>
<sequence length="451" mass="52182">MELNVYTYKGKDFYLLDELKEYDPKFFYGCAQKGPEKIVEKKNILDFEVVKYTKKDGDYNWSESTFNYKRSKLLVGLRWAADNIPKLCGKIGGYKYEDAPPLLELTEEECFKDKNGRKLDVEVRGERSEDKVVFKAKDIARIFEMDNLNIVIVEKKSFVKGEDYHVYSINNRLTNGESSTNGSKPCIFLTYNGLLKVVFESRSGIAKTFRSWATKVIYTAHLGTPIQREEVSKTILRADSKCVKTVLSKSAHTTPCIYLFSLGKVKDLRKLEYFKEALKNASGGTVYKWGRTIDLKRRTGEHNITYGSIEGVTLVLEIYAHIDPINVISAESDIKNYFNSEVYHDPILLENFKELVILNREEFLTTREKYNDLQNQYGGCLKDLVDKNNLQSQEIKELKYELSIKNKDIELKNKDIELLEKDVKLERERSKSSLLEKEVEILNLKLQLTSI</sequence>
<dbReference type="Pfam" id="PF02498">
    <property type="entry name" value="Bro-N"/>
    <property type="match status" value="1"/>
</dbReference>